<feature type="domain" description="GGDEF" evidence="4">
    <location>
        <begin position="266"/>
        <end position="400"/>
    </location>
</feature>
<dbReference type="PANTHER" id="PTHR33121:SF79">
    <property type="entry name" value="CYCLIC DI-GMP PHOSPHODIESTERASE PDED-RELATED"/>
    <property type="match status" value="1"/>
</dbReference>
<sequence length="653" mass="74193">MTLFKQIIIVLSIFQTVIFGAVMWFNFNSSNEYVKQQAYTDALHTANSLGLSISSVATEDDTSMAETMINSVFDSGYYEKITLEDMHKEVLVEKVQEVVVADVPAWFVKNIKVETPVASSQIMLGWTPYGVISVQLNSGHAYRQLWTIFKEVLSVFIVASFIGFFCLQLILSIILQPLKRVKEQAEAILESDFIIQHDIPFTKELKNVVFAMNSMVKKVKEIFEKEADAVRRYHEILYQDTVTKMYNRRYFNIKLQEYLSSEAKNAQGALILVSLNDFERLKGKLGYQKSEAFIKEIASCITTAIDNQKEYVSAKLSDTDFAILAPATSQRSFELLCEEINAMVKSLTKNYDLNEKEHFINIGYAKYFAKSDSKELFSKADFALTSSKAKGAFSINSFVEQTGDSQLVLGKEAWTQELKNAMEQKRFKLAYQNVVSINALTSEFHSELFLRLEDYNGHLHNAGYFMPMVMELKLGAQLDHYVIQRIIEILGEKHFTCKAVCINLGKDIFMQSNDWAWLEDSVESFKKLSIEGLYFEMPSSLDMPIEILIKFSKYLRSFGYGFGIDNFAINSESLAAIQQINPDYIKIQASYMIDLFGDNGLDAPNRSLGIITDSMEIKIIATNVENGAQKEKLEKMGIKYIQGSFIAEPKIIG</sequence>
<feature type="domain" description="HAMP" evidence="3">
    <location>
        <begin position="172"/>
        <end position="224"/>
    </location>
</feature>
<reference evidence="6" key="1">
    <citation type="submission" date="2016-08" db="EMBL/GenBank/DDBJ databases">
        <title>Complete genome sequence of the organohalide-respiring Epsilonproteobacterium Sulfurospirillum halorespirans.</title>
        <authorList>
            <person name="Goris T."/>
            <person name="Zimmermann J."/>
            <person name="Schenz B."/>
            <person name="Lemos M."/>
            <person name="Hackermueller J."/>
            <person name="Diekert G."/>
        </authorList>
    </citation>
    <scope>NUCLEOTIDE SEQUENCE [LARGE SCALE GENOMIC DNA]</scope>
    <source>
        <strain>DSM 13726</strain>
        <strain evidence="6">PCE-M2</strain>
    </source>
</reference>
<keyword evidence="1" id="KW-1133">Transmembrane helix</keyword>
<proteinExistence type="predicted"/>
<dbReference type="EMBL" id="CP017111">
    <property type="protein sequence ID" value="AOO64819.1"/>
    <property type="molecule type" value="Genomic_DNA"/>
</dbReference>
<dbReference type="PROSITE" id="PS50887">
    <property type="entry name" value="GGDEF"/>
    <property type="match status" value="1"/>
</dbReference>
<dbReference type="InterPro" id="IPR043128">
    <property type="entry name" value="Rev_trsase/Diguanyl_cyclase"/>
</dbReference>
<dbReference type="SMART" id="SM00052">
    <property type="entry name" value="EAL"/>
    <property type="match status" value="1"/>
</dbReference>
<dbReference type="NCBIfam" id="TIGR00254">
    <property type="entry name" value="GGDEF"/>
    <property type="match status" value="1"/>
</dbReference>
<dbReference type="Proteomes" id="UP000094609">
    <property type="component" value="Chromosome"/>
</dbReference>
<feature type="transmembrane region" description="Helical" evidence="1">
    <location>
        <begin position="152"/>
        <end position="175"/>
    </location>
</feature>
<dbReference type="PROSITE" id="PS50885">
    <property type="entry name" value="HAMP"/>
    <property type="match status" value="1"/>
</dbReference>
<dbReference type="SUPFAM" id="SSF55073">
    <property type="entry name" value="Nucleotide cyclase"/>
    <property type="match status" value="1"/>
</dbReference>
<dbReference type="Gene3D" id="3.30.110.200">
    <property type="match status" value="1"/>
</dbReference>
<dbReference type="InterPro" id="IPR050706">
    <property type="entry name" value="Cyclic-di-GMP_PDE-like"/>
</dbReference>
<dbReference type="CDD" id="cd01948">
    <property type="entry name" value="EAL"/>
    <property type="match status" value="1"/>
</dbReference>
<evidence type="ECO:0000313" key="6">
    <source>
        <dbReference type="Proteomes" id="UP000094609"/>
    </source>
</evidence>
<feature type="transmembrane region" description="Helical" evidence="1">
    <location>
        <begin position="6"/>
        <end position="27"/>
    </location>
</feature>
<dbReference type="Gene3D" id="3.20.20.450">
    <property type="entry name" value="EAL domain"/>
    <property type="match status" value="1"/>
</dbReference>
<dbReference type="InterPro" id="IPR029787">
    <property type="entry name" value="Nucleotide_cyclase"/>
</dbReference>
<feature type="domain" description="EAL" evidence="2">
    <location>
        <begin position="411"/>
        <end position="653"/>
    </location>
</feature>
<evidence type="ECO:0000313" key="5">
    <source>
        <dbReference type="EMBL" id="AOO64819.1"/>
    </source>
</evidence>
<dbReference type="InterPro" id="IPR042461">
    <property type="entry name" value="LapD_MoxY_peri_C"/>
</dbReference>
<keyword evidence="1" id="KW-0812">Transmembrane</keyword>
<evidence type="ECO:0000256" key="1">
    <source>
        <dbReference type="SAM" id="Phobius"/>
    </source>
</evidence>
<dbReference type="GO" id="GO:0007165">
    <property type="term" value="P:signal transduction"/>
    <property type="evidence" value="ECO:0007669"/>
    <property type="project" value="InterPro"/>
</dbReference>
<dbReference type="PATRIC" id="fig|1193502.14.peg.1052"/>
<dbReference type="SMART" id="SM00267">
    <property type="entry name" value="GGDEF"/>
    <property type="match status" value="1"/>
</dbReference>
<dbReference type="STRING" id="1193502.SHALO_1039"/>
<dbReference type="Pfam" id="PF00563">
    <property type="entry name" value="EAL"/>
    <property type="match status" value="1"/>
</dbReference>
<dbReference type="InterPro" id="IPR000160">
    <property type="entry name" value="GGDEF_dom"/>
</dbReference>
<name>A0A1D7TII0_9BACT</name>
<keyword evidence="1" id="KW-0472">Membrane</keyword>
<dbReference type="PANTHER" id="PTHR33121">
    <property type="entry name" value="CYCLIC DI-GMP PHOSPHODIESTERASE PDEF"/>
    <property type="match status" value="1"/>
</dbReference>
<dbReference type="AlphaFoldDB" id="A0A1D7TII0"/>
<dbReference type="InterPro" id="IPR003660">
    <property type="entry name" value="HAMP_dom"/>
</dbReference>
<dbReference type="KEGG" id="shal:SHALO_1039"/>
<evidence type="ECO:0000259" key="2">
    <source>
        <dbReference type="PROSITE" id="PS50883"/>
    </source>
</evidence>
<gene>
    <name evidence="5" type="ORF">SHALO_1039</name>
</gene>
<dbReference type="Pfam" id="PF16448">
    <property type="entry name" value="LapD_MoxY_N"/>
    <property type="match status" value="1"/>
</dbReference>
<dbReference type="Gene3D" id="6.20.270.20">
    <property type="entry name" value="LapD/MoxY periplasmic domain"/>
    <property type="match status" value="1"/>
</dbReference>
<dbReference type="Gene3D" id="3.30.70.270">
    <property type="match status" value="1"/>
</dbReference>
<dbReference type="PROSITE" id="PS50883">
    <property type="entry name" value="EAL"/>
    <property type="match status" value="1"/>
</dbReference>
<protein>
    <submittedName>
        <fullName evidence="5">Signal transduction protein</fullName>
    </submittedName>
</protein>
<dbReference type="GO" id="GO:0071111">
    <property type="term" value="F:cyclic-guanylate-specific phosphodiesterase activity"/>
    <property type="evidence" value="ECO:0007669"/>
    <property type="project" value="InterPro"/>
</dbReference>
<accession>A0A1D7TII0</accession>
<evidence type="ECO:0000259" key="4">
    <source>
        <dbReference type="PROSITE" id="PS50887"/>
    </source>
</evidence>
<dbReference type="SUPFAM" id="SSF141868">
    <property type="entry name" value="EAL domain-like"/>
    <property type="match status" value="1"/>
</dbReference>
<dbReference type="InterPro" id="IPR001633">
    <property type="entry name" value="EAL_dom"/>
</dbReference>
<dbReference type="Pfam" id="PF00990">
    <property type="entry name" value="GGDEF"/>
    <property type="match status" value="1"/>
</dbReference>
<keyword evidence="6" id="KW-1185">Reference proteome</keyword>
<dbReference type="InterPro" id="IPR032244">
    <property type="entry name" value="LapD_MoxY_N"/>
</dbReference>
<organism evidence="5 6">
    <name type="scientific">Sulfurospirillum halorespirans DSM 13726</name>
    <dbReference type="NCBI Taxonomy" id="1193502"/>
    <lineage>
        <taxon>Bacteria</taxon>
        <taxon>Pseudomonadati</taxon>
        <taxon>Campylobacterota</taxon>
        <taxon>Epsilonproteobacteria</taxon>
        <taxon>Campylobacterales</taxon>
        <taxon>Sulfurospirillaceae</taxon>
        <taxon>Sulfurospirillum</taxon>
    </lineage>
</organism>
<evidence type="ECO:0000259" key="3">
    <source>
        <dbReference type="PROSITE" id="PS50885"/>
    </source>
</evidence>
<dbReference type="InterPro" id="IPR035919">
    <property type="entry name" value="EAL_sf"/>
</dbReference>
<dbReference type="GO" id="GO:0016020">
    <property type="term" value="C:membrane"/>
    <property type="evidence" value="ECO:0007669"/>
    <property type="project" value="InterPro"/>
</dbReference>